<comment type="caution">
    <text evidence="2">The sequence shown here is derived from an EMBL/GenBank/DDBJ whole genome shotgun (WGS) entry which is preliminary data.</text>
</comment>
<dbReference type="InterPro" id="IPR036691">
    <property type="entry name" value="Endo/exonu/phosph_ase_sf"/>
</dbReference>
<dbReference type="RefSeq" id="WP_311559465.1">
    <property type="nucleotide sequence ID" value="NZ_JAVREJ010000023.1"/>
</dbReference>
<sequence length="323" mass="33954">MSFSRAVRRIAPAVLGGAAAAVLVPDVVKLDGRLPMIAAVAWRPQAVAGAALAGSTLAAWRPTRPTGLALGVVAAAGAAAVVRRVRRTGRQTAGSAASEPLTVLSANVFTGRADTGMLAGLIEREKPDFVVLPEAGCDFRDKLAPLVSHMGYRGWAATPPGAPDIRGVVLLAGPRAGEVEVQAGSDLHYHHLQANRGVLGARELFAVHTTAPRHKRLARRWRREFGVVGRWRRQKPAPIVAGDFNATLDNGPLRAALGGCVSAASGLDALIGTFPSSLPRWFGIQIDHVFVPRGTTTLDFAVHDLPGSDHRAVVARLRLPADA</sequence>
<dbReference type="EMBL" id="JAVREJ010000023">
    <property type="protein sequence ID" value="MDT0352959.1"/>
    <property type="molecule type" value="Genomic_DNA"/>
</dbReference>
<dbReference type="SUPFAM" id="SSF56219">
    <property type="entry name" value="DNase I-like"/>
    <property type="match status" value="1"/>
</dbReference>
<proteinExistence type="predicted"/>
<evidence type="ECO:0000313" key="2">
    <source>
        <dbReference type="EMBL" id="MDT0352959.1"/>
    </source>
</evidence>
<organism evidence="2 3">
    <name type="scientific">Pseudonocardia charpentierae</name>
    <dbReference type="NCBI Taxonomy" id="3075545"/>
    <lineage>
        <taxon>Bacteria</taxon>
        <taxon>Bacillati</taxon>
        <taxon>Actinomycetota</taxon>
        <taxon>Actinomycetes</taxon>
        <taxon>Pseudonocardiales</taxon>
        <taxon>Pseudonocardiaceae</taxon>
        <taxon>Pseudonocardia</taxon>
    </lineage>
</organism>
<keyword evidence="2" id="KW-0540">Nuclease</keyword>
<keyword evidence="3" id="KW-1185">Reference proteome</keyword>
<feature type="domain" description="Endonuclease/exonuclease/phosphatase" evidence="1">
    <location>
        <begin position="105"/>
        <end position="310"/>
    </location>
</feature>
<reference evidence="3" key="1">
    <citation type="submission" date="2023-07" db="EMBL/GenBank/DDBJ databases">
        <title>30 novel species of actinomycetes from the DSMZ collection.</title>
        <authorList>
            <person name="Nouioui I."/>
        </authorList>
    </citation>
    <scope>NUCLEOTIDE SEQUENCE [LARGE SCALE GENOMIC DNA]</scope>
    <source>
        <strain evidence="3">DSM 45834</strain>
    </source>
</reference>
<dbReference type="Pfam" id="PF03372">
    <property type="entry name" value="Exo_endo_phos"/>
    <property type="match status" value="1"/>
</dbReference>
<evidence type="ECO:0000259" key="1">
    <source>
        <dbReference type="Pfam" id="PF03372"/>
    </source>
</evidence>
<dbReference type="Proteomes" id="UP001183202">
    <property type="component" value="Unassembled WGS sequence"/>
</dbReference>
<name>A0ABU2NK33_9PSEU</name>
<accession>A0ABU2NK33</accession>
<dbReference type="InterPro" id="IPR005135">
    <property type="entry name" value="Endo/exonuclease/phosphatase"/>
</dbReference>
<dbReference type="Gene3D" id="3.60.10.10">
    <property type="entry name" value="Endonuclease/exonuclease/phosphatase"/>
    <property type="match status" value="1"/>
</dbReference>
<dbReference type="GO" id="GO:0004519">
    <property type="term" value="F:endonuclease activity"/>
    <property type="evidence" value="ECO:0007669"/>
    <property type="project" value="UniProtKB-KW"/>
</dbReference>
<keyword evidence="2" id="KW-0255">Endonuclease</keyword>
<keyword evidence="2" id="KW-0378">Hydrolase</keyword>
<gene>
    <name evidence="2" type="ORF">RM445_25910</name>
</gene>
<evidence type="ECO:0000313" key="3">
    <source>
        <dbReference type="Proteomes" id="UP001183202"/>
    </source>
</evidence>
<protein>
    <submittedName>
        <fullName evidence="2">Endonuclease/exonuclease/phosphatase family protein</fullName>
    </submittedName>
</protein>